<reference evidence="4" key="1">
    <citation type="submission" date="2025-08" db="UniProtKB">
        <authorList>
            <consortium name="RefSeq"/>
        </authorList>
    </citation>
    <scope>IDENTIFICATION</scope>
</reference>
<dbReference type="GO" id="GO:0005634">
    <property type="term" value="C:nucleus"/>
    <property type="evidence" value="ECO:0007669"/>
    <property type="project" value="TreeGrafter"/>
</dbReference>
<dbReference type="Gene3D" id="1.20.940.10">
    <property type="entry name" value="Functional domain of the splicing factor Prp18"/>
    <property type="match status" value="1"/>
</dbReference>
<dbReference type="RefSeq" id="XP_026726352.1">
    <property type="nucleotide sequence ID" value="XM_026870551.1"/>
</dbReference>
<dbReference type="Pfam" id="PF07304">
    <property type="entry name" value="SRA1"/>
    <property type="match status" value="1"/>
</dbReference>
<dbReference type="AlphaFoldDB" id="A0A7E5VDJ5"/>
<evidence type="ECO:0000259" key="2">
    <source>
        <dbReference type="Pfam" id="PF07304"/>
    </source>
</evidence>
<dbReference type="InParanoid" id="A0A7E5VDJ5"/>
<dbReference type="GO" id="GO:0003713">
    <property type="term" value="F:transcription coactivator activity"/>
    <property type="evidence" value="ECO:0007669"/>
    <property type="project" value="InterPro"/>
</dbReference>
<dbReference type="InterPro" id="IPR009917">
    <property type="entry name" value="SRA1/Sec31"/>
</dbReference>
<dbReference type="KEGG" id="tnl:113492853"/>
<dbReference type="OrthoDB" id="5982138at2759"/>
<accession>A0A7E5VDJ5</accession>
<dbReference type="GO" id="GO:0006357">
    <property type="term" value="P:regulation of transcription by RNA polymerase II"/>
    <property type="evidence" value="ECO:0007669"/>
    <property type="project" value="InterPro"/>
</dbReference>
<feature type="compositionally biased region" description="Polar residues" evidence="1">
    <location>
        <begin position="1"/>
        <end position="12"/>
    </location>
</feature>
<keyword evidence="3" id="KW-1185">Reference proteome</keyword>
<dbReference type="Proteomes" id="UP000322000">
    <property type="component" value="Chromosome 4"/>
</dbReference>
<gene>
    <name evidence="4" type="primary">LOC113492853</name>
</gene>
<evidence type="ECO:0000256" key="1">
    <source>
        <dbReference type="SAM" id="MobiDB-lite"/>
    </source>
</evidence>
<dbReference type="InterPro" id="IPR040243">
    <property type="entry name" value="Steroid_recept_RNA_1"/>
</dbReference>
<dbReference type="GeneID" id="113492853"/>
<dbReference type="PANTHER" id="PTHR18834:SF2">
    <property type="entry name" value="STEROID RECEPTOR RNA ACTIVATOR 1"/>
    <property type="match status" value="1"/>
</dbReference>
<evidence type="ECO:0000313" key="3">
    <source>
        <dbReference type="Proteomes" id="UP000322000"/>
    </source>
</evidence>
<feature type="domain" description="SRA1/Sec31" evidence="2">
    <location>
        <begin position="64"/>
        <end position="186"/>
    </location>
</feature>
<evidence type="ECO:0000313" key="4">
    <source>
        <dbReference type="RefSeq" id="XP_026726352.1"/>
    </source>
</evidence>
<name>A0A7E5VDJ5_TRINI</name>
<sequence>MNNSGYTPNTGVTAPIDPGWNDPPKFSFNAQTTPNKPRNILNKRVAFPLSSATASPVVMPPVNIPPMPTMYPPAPPPQIPNSQTEEINVDRENILKEVKEILLTQLETSTELGPKANDIKRRIGVMEDMWTSGKLNSTIYLQMQQLAHALRDDVPSKADDIHRALMVDHVSAVGTWMPGIKQLIHNCIARSELLALDKE</sequence>
<proteinExistence type="predicted"/>
<dbReference type="PANTHER" id="PTHR18834">
    <property type="entry name" value="STEROID RECEPTOR RNA ACTIVATOR 1"/>
    <property type="match status" value="1"/>
</dbReference>
<protein>
    <submittedName>
        <fullName evidence="4">Steroid receptor RNA activator 1-like</fullName>
    </submittedName>
</protein>
<feature type="region of interest" description="Disordered" evidence="1">
    <location>
        <begin position="1"/>
        <end position="37"/>
    </location>
</feature>
<organism evidence="3 4">
    <name type="scientific">Trichoplusia ni</name>
    <name type="common">Cabbage looper</name>
    <dbReference type="NCBI Taxonomy" id="7111"/>
    <lineage>
        <taxon>Eukaryota</taxon>
        <taxon>Metazoa</taxon>
        <taxon>Ecdysozoa</taxon>
        <taxon>Arthropoda</taxon>
        <taxon>Hexapoda</taxon>
        <taxon>Insecta</taxon>
        <taxon>Pterygota</taxon>
        <taxon>Neoptera</taxon>
        <taxon>Endopterygota</taxon>
        <taxon>Lepidoptera</taxon>
        <taxon>Glossata</taxon>
        <taxon>Ditrysia</taxon>
        <taxon>Noctuoidea</taxon>
        <taxon>Noctuidae</taxon>
        <taxon>Plusiinae</taxon>
        <taxon>Trichoplusia</taxon>
    </lineage>
</organism>